<organism evidence="4 5">
    <name type="scientific">Sarocladium strictum</name>
    <name type="common">Black bundle disease fungus</name>
    <name type="synonym">Acremonium strictum</name>
    <dbReference type="NCBI Taxonomy" id="5046"/>
    <lineage>
        <taxon>Eukaryota</taxon>
        <taxon>Fungi</taxon>
        <taxon>Dikarya</taxon>
        <taxon>Ascomycota</taxon>
        <taxon>Pezizomycotina</taxon>
        <taxon>Sordariomycetes</taxon>
        <taxon>Hypocreomycetidae</taxon>
        <taxon>Hypocreales</taxon>
        <taxon>Sarocladiaceae</taxon>
        <taxon>Sarocladium</taxon>
    </lineage>
</organism>
<evidence type="ECO:0000313" key="4">
    <source>
        <dbReference type="EMBL" id="KAK0386108.1"/>
    </source>
</evidence>
<protein>
    <recommendedName>
        <fullName evidence="3">N-acetyltransferase domain-containing protein</fullName>
    </recommendedName>
</protein>
<dbReference type="AlphaFoldDB" id="A0AA39GEZ3"/>
<gene>
    <name evidence="4" type="ORF">NLU13_5945</name>
</gene>
<dbReference type="SUPFAM" id="SSF55729">
    <property type="entry name" value="Acyl-CoA N-acyltransferases (Nat)"/>
    <property type="match status" value="1"/>
</dbReference>
<dbReference type="CDD" id="cd04301">
    <property type="entry name" value="NAT_SF"/>
    <property type="match status" value="1"/>
</dbReference>
<reference evidence="4" key="1">
    <citation type="submission" date="2022-10" db="EMBL/GenBank/DDBJ databases">
        <title>Determination and structural analysis of whole genome sequence of Sarocladium strictum F4-1.</title>
        <authorList>
            <person name="Hu L."/>
            <person name="Jiang Y."/>
        </authorList>
    </citation>
    <scope>NUCLEOTIDE SEQUENCE</scope>
    <source>
        <strain evidence="4">F4-1</strain>
    </source>
</reference>
<dbReference type="PROSITE" id="PS51186">
    <property type="entry name" value="GNAT"/>
    <property type="match status" value="1"/>
</dbReference>
<dbReference type="GO" id="GO:0008080">
    <property type="term" value="F:N-acetyltransferase activity"/>
    <property type="evidence" value="ECO:0007669"/>
    <property type="project" value="TreeGrafter"/>
</dbReference>
<keyword evidence="5" id="KW-1185">Reference proteome</keyword>
<dbReference type="InterPro" id="IPR016181">
    <property type="entry name" value="Acyl_CoA_acyltransferase"/>
</dbReference>
<feature type="domain" description="N-acetyltransferase" evidence="3">
    <location>
        <begin position="43"/>
        <end position="216"/>
    </location>
</feature>
<evidence type="ECO:0000256" key="2">
    <source>
        <dbReference type="ARBA" id="ARBA00023315"/>
    </source>
</evidence>
<name>A0AA39GEZ3_SARSR</name>
<dbReference type="PANTHER" id="PTHR10545">
    <property type="entry name" value="DIAMINE N-ACETYLTRANSFERASE"/>
    <property type="match status" value="1"/>
</dbReference>
<accession>A0AA39GEZ3</accession>
<sequence length="216" mass="24065">MTDSKWPKSELADSHRVPLHHITSQLRFNTIAPTSGSTMDASPTIRYAREEDVGLILQFIKQGSQDQAPGTQVAATEERLASTLHFAPPSSDGPRSPTRFAWALLIFSPTGEPAGLLIYFFNYTTWTAAPGLCLEELYVAPEFRSHGYARMLVEAMAGEARRAGCVKMEWLCLRDNARALRFYEKLGAERKDMWTILKVDEEGINRLGGGGAWTWA</sequence>
<evidence type="ECO:0000313" key="5">
    <source>
        <dbReference type="Proteomes" id="UP001175261"/>
    </source>
</evidence>
<dbReference type="PANTHER" id="PTHR10545:SF29">
    <property type="entry name" value="GH14572P-RELATED"/>
    <property type="match status" value="1"/>
</dbReference>
<dbReference type="Pfam" id="PF00583">
    <property type="entry name" value="Acetyltransf_1"/>
    <property type="match status" value="1"/>
</dbReference>
<comment type="caution">
    <text evidence="4">The sequence shown here is derived from an EMBL/GenBank/DDBJ whole genome shotgun (WGS) entry which is preliminary data.</text>
</comment>
<keyword evidence="2" id="KW-0012">Acyltransferase</keyword>
<proteinExistence type="predicted"/>
<evidence type="ECO:0000259" key="3">
    <source>
        <dbReference type="PROSITE" id="PS51186"/>
    </source>
</evidence>
<dbReference type="Proteomes" id="UP001175261">
    <property type="component" value="Unassembled WGS sequence"/>
</dbReference>
<evidence type="ECO:0000256" key="1">
    <source>
        <dbReference type="ARBA" id="ARBA00022679"/>
    </source>
</evidence>
<dbReference type="EMBL" id="JAPDFR010000005">
    <property type="protein sequence ID" value="KAK0386108.1"/>
    <property type="molecule type" value="Genomic_DNA"/>
</dbReference>
<dbReference type="InterPro" id="IPR051016">
    <property type="entry name" value="Diverse_Substrate_AcTransf"/>
</dbReference>
<dbReference type="InterPro" id="IPR000182">
    <property type="entry name" value="GNAT_dom"/>
</dbReference>
<dbReference type="Gene3D" id="3.40.630.30">
    <property type="match status" value="1"/>
</dbReference>
<keyword evidence="1" id="KW-0808">Transferase</keyword>